<dbReference type="EMBL" id="JPGY02000001">
    <property type="protein sequence ID" value="KRU13166.1"/>
    <property type="molecule type" value="Genomic_DNA"/>
</dbReference>
<evidence type="ECO:0000313" key="2">
    <source>
        <dbReference type="EMBL" id="KRU13166.1"/>
    </source>
</evidence>
<gene>
    <name evidence="1" type="ORF">CLPA_c07360</name>
    <name evidence="2" type="ORF">CP6013_02414</name>
</gene>
<organism evidence="1 4">
    <name type="scientific">Clostridium pasteurianum DSM 525 = ATCC 6013</name>
    <dbReference type="NCBI Taxonomy" id="1262449"/>
    <lineage>
        <taxon>Bacteria</taxon>
        <taxon>Bacillati</taxon>
        <taxon>Bacillota</taxon>
        <taxon>Clostridia</taxon>
        <taxon>Eubacteriales</taxon>
        <taxon>Clostridiaceae</taxon>
        <taxon>Clostridium</taxon>
    </lineage>
</organism>
<proteinExistence type="predicted"/>
<dbReference type="GeneID" id="93072953"/>
<dbReference type="EMBL" id="CP009268">
    <property type="protein sequence ID" value="AJA50824.1"/>
    <property type="molecule type" value="Genomic_DNA"/>
</dbReference>
<evidence type="ECO:0000313" key="3">
    <source>
        <dbReference type="Proteomes" id="UP000028042"/>
    </source>
</evidence>
<accession>A0A0H3IZ85</accession>
<dbReference type="InterPro" id="IPR035093">
    <property type="entry name" value="RelE/ParE_toxin_dom_sf"/>
</dbReference>
<dbReference type="Gene3D" id="3.30.2310.20">
    <property type="entry name" value="RelE-like"/>
    <property type="match status" value="1"/>
</dbReference>
<sequence length="135" mass="15754">MNLYNKRFEIRFHPDAAKEYQALDNSVIGIVNNAIDDLELRADEVGTPLRNNQSTKLAGCKEKKLRTAGIRIVFRVTDEKVDILRIVYILTIEKRSRDFVFKVAHKRNITAKKIPKQKLSKYLESCKSWNDFNKK</sequence>
<evidence type="ECO:0000313" key="1">
    <source>
        <dbReference type="EMBL" id="AJA50824.1"/>
    </source>
</evidence>
<reference evidence="1 4" key="1">
    <citation type="journal article" date="2015" name="Genome Announc.">
        <title>Complete Genome Sequence of the Nitrogen-Fixing and Solvent-Producing Clostridium pasteurianum DSM 525.</title>
        <authorList>
            <person name="Poehlein A."/>
            <person name="Grosse-Honebrink A."/>
            <person name="Zhang Y."/>
            <person name="Minton N.P."/>
            <person name="Daniel R."/>
        </authorList>
    </citation>
    <scope>NUCLEOTIDE SEQUENCE [LARGE SCALE GENOMIC DNA]</scope>
    <source>
        <strain evidence="1">DSM 525</strain>
        <strain evidence="4">DSM 525 / ATCC 6013</strain>
    </source>
</reference>
<dbReference type="KEGG" id="cpae:CPAST_c07360"/>
<protein>
    <recommendedName>
        <fullName evidence="5">Addiction module toxin RelE</fullName>
    </recommendedName>
</protein>
<evidence type="ECO:0000313" key="4">
    <source>
        <dbReference type="Proteomes" id="UP000030905"/>
    </source>
</evidence>
<dbReference type="RefSeq" id="WP_004455417.1">
    <property type="nucleotide sequence ID" value="NZ_ANZB01000010.1"/>
</dbReference>
<dbReference type="SUPFAM" id="SSF143011">
    <property type="entry name" value="RelE-like"/>
    <property type="match status" value="1"/>
</dbReference>
<reference evidence="2 3" key="3">
    <citation type="journal article" name="Genome Announc.">
        <title>Improved Draft Genome Sequence of Clostridium pasteurianum Strain ATCC 6013 (DSM 525) Using a Hybrid Next-Generation Sequencing Approach.</title>
        <authorList>
            <person name="Pyne M.E."/>
            <person name="Utturkar S."/>
            <person name="Brown S.D."/>
            <person name="Moo-Young M."/>
            <person name="Chung D.A."/>
            <person name="Chou C.P."/>
        </authorList>
    </citation>
    <scope>NUCLEOTIDE SEQUENCE [LARGE SCALE GENOMIC DNA]</scope>
    <source>
        <strain evidence="2 3">ATCC 6013</strain>
    </source>
</reference>
<dbReference type="eggNOG" id="ENOG503042S">
    <property type="taxonomic scope" value="Bacteria"/>
</dbReference>
<dbReference type="PATRIC" id="fig|1262449.3.peg.2830"/>
<dbReference type="Proteomes" id="UP000028042">
    <property type="component" value="Unassembled WGS sequence"/>
</dbReference>
<name>A0A0H3IZ85_CLOPA</name>
<dbReference type="Proteomes" id="UP000030905">
    <property type="component" value="Chromosome"/>
</dbReference>
<evidence type="ECO:0008006" key="5">
    <source>
        <dbReference type="Google" id="ProtNLM"/>
    </source>
</evidence>
<keyword evidence="4" id="KW-1185">Reference proteome</keyword>
<dbReference type="AlphaFoldDB" id="A0A0H3IZ85"/>
<dbReference type="KEGG" id="cpat:CLPA_c07360"/>
<reference evidence="2" key="2">
    <citation type="submission" date="2015-10" db="EMBL/GenBank/DDBJ databases">
        <title>Improved Draft Genome Sequence of Clostridium pasteurianum Strain ATCC 6013 (DSM 525) Using a Hybrid Next-Generation Sequencing Approach.</title>
        <authorList>
            <person name="Pyne M.E."/>
            <person name="Utturkar S.M."/>
            <person name="Brown S.D."/>
            <person name="Moo-Young M."/>
            <person name="Chung D.A."/>
            <person name="Chou P.C."/>
        </authorList>
    </citation>
    <scope>NUCLEOTIDE SEQUENCE</scope>
    <source>
        <strain evidence="2">ATCC 6013</strain>
    </source>
</reference>